<sequence>MKDEQKMASFKKSNTPKVMRLFVTVYIYSMIFLSVLFGFINQILFWILLFPYLLYNERFKINIMGQIFRFWSSFFVIWMNPFWTVKITRSTKRNYKPGRTLLMTNHLSTADPWIIASTHLPWELKYVYKSDLLKYPIVGWVISMTYDVPIYFTKEKGGWGVKTGTLEPMFNNCLNLINQGIGLVIFPEGTRSKLRRLQPFKNGFFKFAIENECEILPVVSHNNWSLWPLGESLMDIGTSYVAYGDPIEVKKGTDIEELKLKVQAAMMDLFKYCPTHNPELEQPLSVLSTTRGHGISG</sequence>
<dbReference type="PANTHER" id="PTHR10434">
    <property type="entry name" value="1-ACYL-SN-GLYCEROL-3-PHOSPHATE ACYLTRANSFERASE"/>
    <property type="match status" value="1"/>
</dbReference>
<organism evidence="5 6">
    <name type="scientific">Cryptosporidium xiaoi</name>
    <dbReference type="NCBI Taxonomy" id="659607"/>
    <lineage>
        <taxon>Eukaryota</taxon>
        <taxon>Sar</taxon>
        <taxon>Alveolata</taxon>
        <taxon>Apicomplexa</taxon>
        <taxon>Conoidasida</taxon>
        <taxon>Coccidia</taxon>
        <taxon>Eucoccidiorida</taxon>
        <taxon>Eimeriorina</taxon>
        <taxon>Cryptosporidiidae</taxon>
        <taxon>Cryptosporidium</taxon>
    </lineage>
</organism>
<keyword evidence="2" id="KW-0012">Acyltransferase</keyword>
<dbReference type="CDD" id="cd07989">
    <property type="entry name" value="LPLAT_AGPAT-like"/>
    <property type="match status" value="1"/>
</dbReference>
<keyword evidence="1" id="KW-0808">Transferase</keyword>
<name>A0AAV9Y5Q8_9CRYT</name>
<comment type="caution">
    <text evidence="5">The sequence shown here is derived from an EMBL/GenBank/DDBJ whole genome shotgun (WGS) entry which is preliminary data.</text>
</comment>
<reference evidence="5 6" key="1">
    <citation type="submission" date="2023-10" db="EMBL/GenBank/DDBJ databases">
        <title>Comparative genomics analysis reveals potential genetic determinants of host preference in Cryptosporidium xiaoi.</title>
        <authorList>
            <person name="Xiao L."/>
            <person name="Li J."/>
        </authorList>
    </citation>
    <scope>NUCLEOTIDE SEQUENCE [LARGE SCALE GENOMIC DNA]</scope>
    <source>
        <strain evidence="5 6">52996</strain>
    </source>
</reference>
<protein>
    <recommendedName>
        <fullName evidence="4">Phospholipid/glycerol acyltransferase domain-containing protein</fullName>
    </recommendedName>
</protein>
<evidence type="ECO:0000313" key="6">
    <source>
        <dbReference type="Proteomes" id="UP001311799"/>
    </source>
</evidence>
<gene>
    <name evidence="5" type="ORF">RS030_101646</name>
</gene>
<dbReference type="GO" id="GO:0005783">
    <property type="term" value="C:endoplasmic reticulum"/>
    <property type="evidence" value="ECO:0007669"/>
    <property type="project" value="TreeGrafter"/>
</dbReference>
<dbReference type="Pfam" id="PF01553">
    <property type="entry name" value="Acyltransferase"/>
    <property type="match status" value="1"/>
</dbReference>
<dbReference type="Proteomes" id="UP001311799">
    <property type="component" value="Unassembled WGS sequence"/>
</dbReference>
<dbReference type="SUPFAM" id="SSF69593">
    <property type="entry name" value="Glycerol-3-phosphate (1)-acyltransferase"/>
    <property type="match status" value="1"/>
</dbReference>
<keyword evidence="3" id="KW-1133">Transmembrane helix</keyword>
<proteinExistence type="predicted"/>
<accession>A0AAV9Y5Q8</accession>
<evidence type="ECO:0000256" key="2">
    <source>
        <dbReference type="ARBA" id="ARBA00023315"/>
    </source>
</evidence>
<dbReference type="AlphaFoldDB" id="A0AAV9Y5Q8"/>
<feature type="transmembrane region" description="Helical" evidence="3">
    <location>
        <begin position="67"/>
        <end position="85"/>
    </location>
</feature>
<feature type="domain" description="Phospholipid/glycerol acyltransferase" evidence="4">
    <location>
        <begin position="100"/>
        <end position="223"/>
    </location>
</feature>
<dbReference type="InterPro" id="IPR002123">
    <property type="entry name" value="Plipid/glycerol_acylTrfase"/>
</dbReference>
<keyword evidence="6" id="KW-1185">Reference proteome</keyword>
<dbReference type="SMART" id="SM00563">
    <property type="entry name" value="PlsC"/>
    <property type="match status" value="1"/>
</dbReference>
<dbReference type="GO" id="GO:0006654">
    <property type="term" value="P:phosphatidic acid biosynthetic process"/>
    <property type="evidence" value="ECO:0007669"/>
    <property type="project" value="TreeGrafter"/>
</dbReference>
<evidence type="ECO:0000313" key="5">
    <source>
        <dbReference type="EMBL" id="KAK6591215.1"/>
    </source>
</evidence>
<evidence type="ECO:0000256" key="3">
    <source>
        <dbReference type="SAM" id="Phobius"/>
    </source>
</evidence>
<keyword evidence="3" id="KW-0812">Transmembrane</keyword>
<dbReference type="EMBL" id="JAWDEY010000001">
    <property type="protein sequence ID" value="KAK6591215.1"/>
    <property type="molecule type" value="Genomic_DNA"/>
</dbReference>
<evidence type="ECO:0000259" key="4">
    <source>
        <dbReference type="SMART" id="SM00563"/>
    </source>
</evidence>
<evidence type="ECO:0000256" key="1">
    <source>
        <dbReference type="ARBA" id="ARBA00022679"/>
    </source>
</evidence>
<dbReference type="GO" id="GO:0003841">
    <property type="term" value="F:1-acylglycerol-3-phosphate O-acyltransferase activity"/>
    <property type="evidence" value="ECO:0007669"/>
    <property type="project" value="TreeGrafter"/>
</dbReference>
<feature type="transmembrane region" description="Helical" evidence="3">
    <location>
        <begin position="21"/>
        <end position="47"/>
    </location>
</feature>
<keyword evidence="3" id="KW-0472">Membrane</keyword>
<dbReference type="PANTHER" id="PTHR10434:SF11">
    <property type="entry name" value="1-ACYL-SN-GLYCEROL-3-PHOSPHATE ACYLTRANSFERASE"/>
    <property type="match status" value="1"/>
</dbReference>